<organism evidence="14">
    <name type="scientific">Ignavibacterium album</name>
    <dbReference type="NCBI Taxonomy" id="591197"/>
    <lineage>
        <taxon>Bacteria</taxon>
        <taxon>Pseudomonadati</taxon>
        <taxon>Ignavibacteriota</taxon>
        <taxon>Ignavibacteria</taxon>
        <taxon>Ignavibacteriales</taxon>
        <taxon>Ignavibacteriaceae</taxon>
        <taxon>Ignavibacterium</taxon>
    </lineage>
</organism>
<dbReference type="EMBL" id="DSUJ01000008">
    <property type="protein sequence ID" value="HFI90422.1"/>
    <property type="molecule type" value="Genomic_DNA"/>
</dbReference>
<feature type="transmembrane region" description="Helical" evidence="13">
    <location>
        <begin position="193"/>
        <end position="211"/>
    </location>
</feature>
<accession>A0A7V3E6L7</accession>
<dbReference type="PANTHER" id="PTHR30531">
    <property type="entry name" value="FLAGELLAR BIOSYNTHETIC PROTEIN FLHB"/>
    <property type="match status" value="1"/>
</dbReference>
<keyword evidence="6 13" id="KW-0812">Transmembrane</keyword>
<dbReference type="GO" id="GO:0009306">
    <property type="term" value="P:protein secretion"/>
    <property type="evidence" value="ECO:0007669"/>
    <property type="project" value="InterPro"/>
</dbReference>
<dbReference type="InterPro" id="IPR006136">
    <property type="entry name" value="FlhB"/>
</dbReference>
<evidence type="ECO:0000256" key="12">
    <source>
        <dbReference type="ARBA" id="ARBA00025078"/>
    </source>
</evidence>
<evidence type="ECO:0000256" key="4">
    <source>
        <dbReference type="ARBA" id="ARBA00022448"/>
    </source>
</evidence>
<evidence type="ECO:0000256" key="8">
    <source>
        <dbReference type="ARBA" id="ARBA00022927"/>
    </source>
</evidence>
<evidence type="ECO:0000256" key="3">
    <source>
        <dbReference type="ARBA" id="ARBA00021622"/>
    </source>
</evidence>
<dbReference type="FunFam" id="3.40.1690.10:FF:000001">
    <property type="entry name" value="Flagellar biosynthetic protein FlhB"/>
    <property type="match status" value="1"/>
</dbReference>
<comment type="subcellular location">
    <subcellularLocation>
        <location evidence="1">Cell membrane</location>
        <topology evidence="1">Multi-pass membrane protein</topology>
    </subcellularLocation>
</comment>
<feature type="transmembrane region" description="Helical" evidence="13">
    <location>
        <begin position="33"/>
        <end position="53"/>
    </location>
</feature>
<comment type="caution">
    <text evidence="14">The sequence shown here is derived from an EMBL/GenBank/DDBJ whole genome shotgun (WGS) entry which is preliminary data.</text>
</comment>
<dbReference type="AlphaFoldDB" id="A0A7V3E6L7"/>
<evidence type="ECO:0000313" key="14">
    <source>
        <dbReference type="EMBL" id="HFI90422.1"/>
    </source>
</evidence>
<dbReference type="GO" id="GO:0044780">
    <property type="term" value="P:bacterial-type flagellum assembly"/>
    <property type="evidence" value="ECO:0007669"/>
    <property type="project" value="InterPro"/>
</dbReference>
<evidence type="ECO:0000256" key="1">
    <source>
        <dbReference type="ARBA" id="ARBA00004651"/>
    </source>
</evidence>
<keyword evidence="14" id="KW-0282">Flagellum</keyword>
<name>A0A7V3E6L7_9BACT</name>
<dbReference type="GO" id="GO:0005886">
    <property type="term" value="C:plasma membrane"/>
    <property type="evidence" value="ECO:0007669"/>
    <property type="project" value="UniProtKB-SubCell"/>
</dbReference>
<dbReference type="NCBIfam" id="TIGR00328">
    <property type="entry name" value="flhB"/>
    <property type="match status" value="1"/>
</dbReference>
<evidence type="ECO:0000256" key="11">
    <source>
        <dbReference type="ARBA" id="ARBA00023225"/>
    </source>
</evidence>
<sequence>MADFEGQEKTEQPSSKKLEDARKKGMVAKSIEVNSLVIVVTGLVTIFLLQSYIGQRMSSFTINIFNSLDTLPKKISLLPNMAFDWYMFFFSVLAPVMTAIVIAALASNIAQVGFKLSPEALAPKFSKLNPVNGIKRIFSSKSVVEIFKTLLKFFVIAFFTYLILSDLIIASAYLDNLNPSELIIFMLDNAFSLLWKIALLYAVIAGIDFVYQRYKFRKEMMMTKQELKEELKQLEGDPTVKGRIRKMQMQAAQQRMMANLPTADVVITNPTHYAVALKYDMTKDSAPEVIAKGVDLLAQRIKKVAAEHNIPLHEDRELARALYKMCDVGDKIPPSLFKAVAQVLAYVYNLKKKKKY</sequence>
<dbReference type="InterPro" id="IPR029025">
    <property type="entry name" value="T3SS_substrate_exporter_C"/>
</dbReference>
<dbReference type="InterPro" id="IPR006135">
    <property type="entry name" value="T3SS_substrate_exporter"/>
</dbReference>
<keyword evidence="5 13" id="KW-1003">Cell membrane</keyword>
<keyword evidence="4 13" id="KW-0813">Transport</keyword>
<keyword evidence="8 13" id="KW-0653">Protein transport</keyword>
<evidence type="ECO:0000256" key="10">
    <source>
        <dbReference type="ARBA" id="ARBA00023136"/>
    </source>
</evidence>
<dbReference type="Gene3D" id="6.10.250.2080">
    <property type="match status" value="1"/>
</dbReference>
<evidence type="ECO:0000256" key="2">
    <source>
        <dbReference type="ARBA" id="ARBA00010690"/>
    </source>
</evidence>
<keyword evidence="14" id="KW-0969">Cilium</keyword>
<dbReference type="PANTHER" id="PTHR30531:SF12">
    <property type="entry name" value="FLAGELLAR BIOSYNTHETIC PROTEIN FLHB"/>
    <property type="match status" value="1"/>
</dbReference>
<feature type="transmembrane region" description="Helical" evidence="13">
    <location>
        <begin position="150"/>
        <end position="173"/>
    </location>
</feature>
<dbReference type="SUPFAM" id="SSF160544">
    <property type="entry name" value="EscU C-terminal domain-like"/>
    <property type="match status" value="1"/>
</dbReference>
<reference evidence="14" key="1">
    <citation type="journal article" date="2020" name="mSystems">
        <title>Genome- and Community-Level Interaction Insights into Carbon Utilization and Element Cycling Functions of Hydrothermarchaeota in Hydrothermal Sediment.</title>
        <authorList>
            <person name="Zhou Z."/>
            <person name="Liu Y."/>
            <person name="Xu W."/>
            <person name="Pan J."/>
            <person name="Luo Z.H."/>
            <person name="Li M."/>
        </authorList>
    </citation>
    <scope>NUCLEOTIDE SEQUENCE [LARGE SCALE GENOMIC DNA]</scope>
    <source>
        <strain evidence="14">SpSt-479</strain>
    </source>
</reference>
<evidence type="ECO:0000256" key="7">
    <source>
        <dbReference type="ARBA" id="ARBA00022795"/>
    </source>
</evidence>
<evidence type="ECO:0000256" key="6">
    <source>
        <dbReference type="ARBA" id="ARBA00022692"/>
    </source>
</evidence>
<keyword evidence="7 13" id="KW-1005">Bacterial flagellum biogenesis</keyword>
<keyword evidence="9 13" id="KW-1133">Transmembrane helix</keyword>
<proteinExistence type="inferred from homology"/>
<keyword evidence="14" id="KW-0966">Cell projection</keyword>
<dbReference type="Gene3D" id="3.40.1690.10">
    <property type="entry name" value="secretion proteins EscU"/>
    <property type="match status" value="1"/>
</dbReference>
<protein>
    <recommendedName>
        <fullName evidence="3 13">Flagellar biosynthetic protein FlhB</fullName>
    </recommendedName>
</protein>
<keyword evidence="10 13" id="KW-0472">Membrane</keyword>
<dbReference type="Pfam" id="PF01312">
    <property type="entry name" value="Bac_export_2"/>
    <property type="match status" value="1"/>
</dbReference>
<keyword evidence="11 13" id="KW-1006">Bacterial flagellum protein export</keyword>
<dbReference type="PRINTS" id="PR00950">
    <property type="entry name" value="TYPE3IMSPROT"/>
</dbReference>
<feature type="transmembrane region" description="Helical" evidence="13">
    <location>
        <begin position="85"/>
        <end position="106"/>
    </location>
</feature>
<evidence type="ECO:0000256" key="5">
    <source>
        <dbReference type="ARBA" id="ARBA00022475"/>
    </source>
</evidence>
<evidence type="ECO:0000256" key="9">
    <source>
        <dbReference type="ARBA" id="ARBA00022989"/>
    </source>
</evidence>
<gene>
    <name evidence="13 14" type="primary">flhB</name>
    <name evidence="14" type="ORF">ENS31_02700</name>
</gene>
<comment type="similarity">
    <text evidence="2 13">Belongs to the type III secretion exporter family.</text>
</comment>
<comment type="function">
    <text evidence="12 13">Required for formation of the rod structure in the basal body of the flagellar apparatus. Together with FliI and FliH, may constitute the export apparatus of flagellin.</text>
</comment>
<evidence type="ECO:0000256" key="13">
    <source>
        <dbReference type="RuleBase" id="RU364091"/>
    </source>
</evidence>